<dbReference type="RefSeq" id="WP_163227766.1">
    <property type="nucleotide sequence ID" value="NZ_VYSG01000002.1"/>
</dbReference>
<sequence length="242" mass="25406">MNKESFINHAKAWEFTEGHERDRESGIVAEARTRAAEAGLPQSSAAQGAMVDTLLALVGASSAIVVGTDVLVETAQIIEGFERFSPSASLHGTIGVTGPHSSVARVTTVDSSPQGIAEVRRFFNAVGNRTSAILRAVNADPRVYLTRLNADDYDLLLVSGDPDNYTASFAAAPRLLHRGGVLVFTDVLAMGDDASSEGVVNAADRSAKAVAMRALLDAVEDDERFSTALLPVGSGILVAALR</sequence>
<evidence type="ECO:0000256" key="2">
    <source>
        <dbReference type="ARBA" id="ARBA00022679"/>
    </source>
</evidence>
<accession>A0A6I5NN76</accession>
<evidence type="ECO:0000313" key="5">
    <source>
        <dbReference type="Proteomes" id="UP000469292"/>
    </source>
</evidence>
<keyword evidence="5" id="KW-1185">Reference proteome</keyword>
<dbReference type="Pfam" id="PF01596">
    <property type="entry name" value="Methyltransf_3"/>
    <property type="match status" value="1"/>
</dbReference>
<keyword evidence="2 4" id="KW-0808">Transferase</keyword>
<gene>
    <name evidence="4" type="ORF">F6S87_06125</name>
</gene>
<dbReference type="EMBL" id="VYSG01000002">
    <property type="protein sequence ID" value="NEG70172.1"/>
    <property type="molecule type" value="Genomic_DNA"/>
</dbReference>
<dbReference type="SUPFAM" id="SSF53335">
    <property type="entry name" value="S-adenosyl-L-methionine-dependent methyltransferases"/>
    <property type="match status" value="1"/>
</dbReference>
<protein>
    <submittedName>
        <fullName evidence="4">Methyltransferase</fullName>
    </submittedName>
</protein>
<dbReference type="Proteomes" id="UP000469292">
    <property type="component" value="Unassembled WGS sequence"/>
</dbReference>
<evidence type="ECO:0000256" key="1">
    <source>
        <dbReference type="ARBA" id="ARBA00022603"/>
    </source>
</evidence>
<proteinExistence type="predicted"/>
<keyword evidence="1 4" id="KW-0489">Methyltransferase</keyword>
<name>A0A6I5NN76_9BIFI</name>
<evidence type="ECO:0000256" key="3">
    <source>
        <dbReference type="ARBA" id="ARBA00022691"/>
    </source>
</evidence>
<dbReference type="AlphaFoldDB" id="A0A6I5NN76"/>
<dbReference type="Gene3D" id="3.40.50.150">
    <property type="entry name" value="Vaccinia Virus protein VP39"/>
    <property type="match status" value="1"/>
</dbReference>
<comment type="caution">
    <text evidence="4">The sequence shown here is derived from an EMBL/GenBank/DDBJ whole genome shotgun (WGS) entry which is preliminary data.</text>
</comment>
<organism evidence="4 5">
    <name type="scientific">Bifidobacterium choloepi</name>
    <dbReference type="NCBI Taxonomy" id="2614131"/>
    <lineage>
        <taxon>Bacteria</taxon>
        <taxon>Bacillati</taxon>
        <taxon>Actinomycetota</taxon>
        <taxon>Actinomycetes</taxon>
        <taxon>Bifidobacteriales</taxon>
        <taxon>Bifidobacteriaceae</taxon>
        <taxon>Bifidobacterium</taxon>
    </lineage>
</organism>
<dbReference type="GO" id="GO:0032259">
    <property type="term" value="P:methylation"/>
    <property type="evidence" value="ECO:0007669"/>
    <property type="project" value="UniProtKB-KW"/>
</dbReference>
<evidence type="ECO:0000313" key="4">
    <source>
        <dbReference type="EMBL" id="NEG70172.1"/>
    </source>
</evidence>
<keyword evidence="3" id="KW-0949">S-adenosyl-L-methionine</keyword>
<reference evidence="4 5" key="1">
    <citation type="submission" date="2019-09" db="EMBL/GenBank/DDBJ databases">
        <title>Phylogenetic characterization of a novel taxon of the genus Bifidobacterium: Bifidobacterium choloepi sp. nov.</title>
        <authorList>
            <person name="Modesto M."/>
            <person name="Satti M."/>
        </authorList>
    </citation>
    <scope>NUCLEOTIDE SEQUENCE [LARGE SCALE GENOMIC DNA]</scope>
    <source>
        <strain evidence="4 5">BRDM6</strain>
    </source>
</reference>
<dbReference type="GO" id="GO:0008171">
    <property type="term" value="F:O-methyltransferase activity"/>
    <property type="evidence" value="ECO:0007669"/>
    <property type="project" value="InterPro"/>
</dbReference>
<dbReference type="PROSITE" id="PS51682">
    <property type="entry name" value="SAM_OMT_I"/>
    <property type="match status" value="1"/>
</dbReference>
<dbReference type="InterPro" id="IPR029063">
    <property type="entry name" value="SAM-dependent_MTases_sf"/>
</dbReference>
<dbReference type="InterPro" id="IPR002935">
    <property type="entry name" value="SAM_O-MeTrfase"/>
</dbReference>